<keyword evidence="1" id="KW-0805">Transcription regulation</keyword>
<evidence type="ECO:0000256" key="2">
    <source>
        <dbReference type="ARBA" id="ARBA00023125"/>
    </source>
</evidence>
<evidence type="ECO:0000256" key="3">
    <source>
        <dbReference type="ARBA" id="ARBA00023163"/>
    </source>
</evidence>
<dbReference type="RefSeq" id="WP_116557059.1">
    <property type="nucleotide sequence ID" value="NZ_QDKM01000001.1"/>
</dbReference>
<evidence type="ECO:0000313" key="5">
    <source>
        <dbReference type="EMBL" id="PVH30639.1"/>
    </source>
</evidence>
<dbReference type="GO" id="GO:0003700">
    <property type="term" value="F:DNA-binding transcription factor activity"/>
    <property type="evidence" value="ECO:0007669"/>
    <property type="project" value="InterPro"/>
</dbReference>
<name>A0A2T8HZ15_9RHOB</name>
<evidence type="ECO:0000259" key="4">
    <source>
        <dbReference type="PROSITE" id="PS50937"/>
    </source>
</evidence>
<dbReference type="InterPro" id="IPR009061">
    <property type="entry name" value="DNA-bd_dom_put_sf"/>
</dbReference>
<dbReference type="Pfam" id="PF00376">
    <property type="entry name" value="MerR"/>
    <property type="match status" value="1"/>
</dbReference>
<keyword evidence="2" id="KW-0238">DNA-binding</keyword>
<comment type="caution">
    <text evidence="5">The sequence shown here is derived from an EMBL/GenBank/DDBJ whole genome shotgun (WGS) entry which is preliminary data.</text>
</comment>
<dbReference type="PROSITE" id="PS50937">
    <property type="entry name" value="HTH_MERR_2"/>
    <property type="match status" value="1"/>
</dbReference>
<dbReference type="Pfam" id="PF09278">
    <property type="entry name" value="MerR-DNA-bind"/>
    <property type="match status" value="1"/>
</dbReference>
<dbReference type="SMART" id="SM00422">
    <property type="entry name" value="HTH_MERR"/>
    <property type="match status" value="1"/>
</dbReference>
<evidence type="ECO:0000313" key="6">
    <source>
        <dbReference type="Proteomes" id="UP000245911"/>
    </source>
</evidence>
<keyword evidence="6" id="KW-1185">Reference proteome</keyword>
<protein>
    <submittedName>
        <fullName evidence="5">Cu(I)-responsive transcriptional regulator</fullName>
    </submittedName>
</protein>
<accession>A0A2T8HZ15</accession>
<reference evidence="5 6" key="1">
    <citation type="submission" date="2018-04" db="EMBL/GenBank/DDBJ databases">
        <title>Pararhodobacter oceanense sp. nov., isolated from marine intertidal sediment.</title>
        <authorList>
            <person name="Wang X.-L."/>
            <person name="Du Z.-J."/>
        </authorList>
    </citation>
    <scope>NUCLEOTIDE SEQUENCE [LARGE SCALE GENOMIC DNA]</scope>
    <source>
        <strain evidence="5 6">AM505</strain>
    </source>
</reference>
<dbReference type="PRINTS" id="PR00040">
    <property type="entry name" value="HTHMERR"/>
</dbReference>
<dbReference type="OrthoDB" id="9802944at2"/>
<feature type="domain" description="HTH merR-type" evidence="4">
    <location>
        <begin position="1"/>
        <end position="68"/>
    </location>
</feature>
<dbReference type="Gene3D" id="1.10.1660.10">
    <property type="match status" value="1"/>
</dbReference>
<dbReference type="InterPro" id="IPR047057">
    <property type="entry name" value="MerR_fam"/>
</dbReference>
<dbReference type="GO" id="GO:0003677">
    <property type="term" value="F:DNA binding"/>
    <property type="evidence" value="ECO:0007669"/>
    <property type="project" value="UniProtKB-KW"/>
</dbReference>
<dbReference type="InterPro" id="IPR015358">
    <property type="entry name" value="Tscrpt_reg_MerR_DNA-bd"/>
</dbReference>
<evidence type="ECO:0000256" key="1">
    <source>
        <dbReference type="ARBA" id="ARBA00023015"/>
    </source>
</evidence>
<dbReference type="AlphaFoldDB" id="A0A2T8HZ15"/>
<dbReference type="Proteomes" id="UP000245911">
    <property type="component" value="Unassembled WGS sequence"/>
</dbReference>
<dbReference type="SUPFAM" id="SSF46955">
    <property type="entry name" value="Putative DNA-binding domain"/>
    <property type="match status" value="1"/>
</dbReference>
<sequence>MNIGEAAKASGLPAKTIRYYEDIGLIRIGRDSNGYRVFDADDVHRLAFLNRSRGLGFSIEDCRALLDLYDDTGRASEDVKRLASEHLARIDARIAELGELRRTMAGLVSACAGDARPDCPILKDLASGQRLAAGHQRLRE</sequence>
<proteinExistence type="predicted"/>
<dbReference type="InterPro" id="IPR000551">
    <property type="entry name" value="MerR-type_HTH_dom"/>
</dbReference>
<organism evidence="5 6">
    <name type="scientific">Pararhodobacter oceanensis</name>
    <dbReference type="NCBI Taxonomy" id="2172121"/>
    <lineage>
        <taxon>Bacteria</taxon>
        <taxon>Pseudomonadati</taxon>
        <taxon>Pseudomonadota</taxon>
        <taxon>Alphaproteobacteria</taxon>
        <taxon>Rhodobacterales</taxon>
        <taxon>Paracoccaceae</taxon>
        <taxon>Pararhodobacter</taxon>
    </lineage>
</organism>
<dbReference type="PANTHER" id="PTHR30204:SF94">
    <property type="entry name" value="HEAVY METAL-DEPENDENT TRANSCRIPTIONAL REGULATOR HI_0293-RELATED"/>
    <property type="match status" value="1"/>
</dbReference>
<keyword evidence="3" id="KW-0804">Transcription</keyword>
<gene>
    <name evidence="5" type="ORF">DDE20_03720</name>
</gene>
<dbReference type="EMBL" id="QDKM01000001">
    <property type="protein sequence ID" value="PVH30639.1"/>
    <property type="molecule type" value="Genomic_DNA"/>
</dbReference>
<dbReference type="PANTHER" id="PTHR30204">
    <property type="entry name" value="REDOX-CYCLING DRUG-SENSING TRANSCRIPTIONAL ACTIVATOR SOXR"/>
    <property type="match status" value="1"/>
</dbReference>